<dbReference type="EMBL" id="MT050041">
    <property type="protein sequence ID" value="QJR83085.1"/>
    <property type="molecule type" value="Genomic_DNA"/>
</dbReference>
<dbReference type="RefSeq" id="YP_010798517.1">
    <property type="nucleotide sequence ID" value="NC_076486.1"/>
</dbReference>
<dbReference type="Proteomes" id="UP000676569">
    <property type="component" value="Segment"/>
</dbReference>
<dbReference type="KEGG" id="vg:80536748"/>
<proteinExistence type="predicted"/>
<name>A0A6M4MKF2_9ADEN</name>
<organism evidence="1 2">
    <name type="scientific">Bearded dragon adenovirus 1</name>
    <dbReference type="NCBI Taxonomy" id="2729647"/>
    <lineage>
        <taxon>Viruses</taxon>
        <taxon>Varidnaviria</taxon>
        <taxon>Bamfordvirae</taxon>
        <taxon>Preplasmiviricota</taxon>
        <taxon>Polisuviricotina</taxon>
        <taxon>Pharingeaviricetes</taxon>
        <taxon>Rowavirales</taxon>
        <taxon>Adenoviridae</taxon>
        <taxon>Barthadenovirus</taxon>
        <taxon>Barthadenovirus draconis</taxon>
        <taxon>Lizard atadenovirus B</taxon>
    </lineage>
</organism>
<reference evidence="1" key="1">
    <citation type="journal article" date="2020" name="Infect. Genet. Evol.">
        <title>The complete genome sequence of bearded dragon adenovirus 1 harbors three genes encoding proteins of the C-type lectin-like domain superfamily.</title>
        <authorList>
            <person name="Penzes J.J."/>
            <person name="Szirovicza L."/>
            <person name="Harrach B."/>
        </authorList>
    </citation>
    <scope>NUCLEOTIDE SEQUENCE</scope>
    <source>
        <strain evidence="1">BD5H2</strain>
    </source>
</reference>
<protein>
    <submittedName>
        <fullName evidence="1">LH2</fullName>
    </submittedName>
</protein>
<dbReference type="GeneID" id="80536748"/>
<sequence>MAPGSYGRLKEGDIEELEQPLRELGQLLSYWDLKRLLLAASWTSWWDHPLWLCPRLWKAERILKKIMFLNGGTYIAQLNFLAGSLEGEDVSDRVARLLNACEPPYNRGTFLALLAWASTLCSSTDKSEARRKAERVAAVFEDFLKGVRGESR</sequence>
<keyword evidence="2" id="KW-1185">Reference proteome</keyword>
<evidence type="ECO:0000313" key="2">
    <source>
        <dbReference type="Proteomes" id="UP000676569"/>
    </source>
</evidence>
<evidence type="ECO:0000313" key="1">
    <source>
        <dbReference type="EMBL" id="QJR83085.1"/>
    </source>
</evidence>
<accession>A0A6M4MKF2</accession>